<proteinExistence type="predicted"/>
<organism evidence="2 3">
    <name type="scientific">Laodelphax striatellus</name>
    <name type="common">Small brown planthopper</name>
    <name type="synonym">Delphax striatella</name>
    <dbReference type="NCBI Taxonomy" id="195883"/>
    <lineage>
        <taxon>Eukaryota</taxon>
        <taxon>Metazoa</taxon>
        <taxon>Ecdysozoa</taxon>
        <taxon>Arthropoda</taxon>
        <taxon>Hexapoda</taxon>
        <taxon>Insecta</taxon>
        <taxon>Pterygota</taxon>
        <taxon>Neoptera</taxon>
        <taxon>Paraneoptera</taxon>
        <taxon>Hemiptera</taxon>
        <taxon>Auchenorrhyncha</taxon>
        <taxon>Fulgoroidea</taxon>
        <taxon>Delphacidae</taxon>
        <taxon>Criomorphinae</taxon>
        <taxon>Laodelphax</taxon>
    </lineage>
</organism>
<gene>
    <name evidence="2" type="ORF">LSTR_LSTR008517</name>
</gene>
<feature type="compositionally biased region" description="Polar residues" evidence="1">
    <location>
        <begin position="1"/>
        <end position="30"/>
    </location>
</feature>
<protein>
    <submittedName>
        <fullName evidence="2">Uncharacterized protein</fullName>
    </submittedName>
</protein>
<evidence type="ECO:0000313" key="3">
    <source>
        <dbReference type="Proteomes" id="UP000291343"/>
    </source>
</evidence>
<feature type="region of interest" description="Disordered" evidence="1">
    <location>
        <begin position="1"/>
        <end position="43"/>
    </location>
</feature>
<evidence type="ECO:0000256" key="1">
    <source>
        <dbReference type="SAM" id="MobiDB-lite"/>
    </source>
</evidence>
<evidence type="ECO:0000313" key="2">
    <source>
        <dbReference type="EMBL" id="RZF35947.1"/>
    </source>
</evidence>
<accession>A0A482WQT8</accession>
<comment type="caution">
    <text evidence="2">The sequence shown here is derived from an EMBL/GenBank/DDBJ whole genome shotgun (WGS) entry which is preliminary data.</text>
</comment>
<dbReference type="AlphaFoldDB" id="A0A482WQT8"/>
<dbReference type="Proteomes" id="UP000291343">
    <property type="component" value="Unassembled WGS sequence"/>
</dbReference>
<name>A0A482WQT8_LAOST</name>
<dbReference type="EMBL" id="QKKF02027198">
    <property type="protein sequence ID" value="RZF35947.1"/>
    <property type="molecule type" value="Genomic_DNA"/>
</dbReference>
<keyword evidence="3" id="KW-1185">Reference proteome</keyword>
<sequence>MGSGRASRTSSETPNRSNRNQRLTSTTQLQFARARTGTPPKELSPTLTAFRLDWCWLRPYPKLEVFQRHQISHYDTIPSVGAALVDL</sequence>
<dbReference type="InParanoid" id="A0A482WQT8"/>
<reference evidence="2 3" key="1">
    <citation type="journal article" date="2017" name="Gigascience">
        <title>Genome sequence of the small brown planthopper, Laodelphax striatellus.</title>
        <authorList>
            <person name="Zhu J."/>
            <person name="Jiang F."/>
            <person name="Wang X."/>
            <person name="Yang P."/>
            <person name="Bao Y."/>
            <person name="Zhao W."/>
            <person name="Wang W."/>
            <person name="Lu H."/>
            <person name="Wang Q."/>
            <person name="Cui N."/>
            <person name="Li J."/>
            <person name="Chen X."/>
            <person name="Luo L."/>
            <person name="Yu J."/>
            <person name="Kang L."/>
            <person name="Cui F."/>
        </authorList>
    </citation>
    <scope>NUCLEOTIDE SEQUENCE [LARGE SCALE GENOMIC DNA]</scope>
    <source>
        <strain evidence="2">Lst14</strain>
    </source>
</reference>